<keyword evidence="3" id="KW-1185">Reference proteome</keyword>
<accession>A0A9P6IM70</accession>
<gene>
    <name evidence="2" type="ORF">BGZ65_007650</name>
</gene>
<reference evidence="2" key="1">
    <citation type="journal article" date="2020" name="Fungal Divers.">
        <title>Resolving the Mortierellaceae phylogeny through synthesis of multi-gene phylogenetics and phylogenomics.</title>
        <authorList>
            <person name="Vandepol N."/>
            <person name="Liber J."/>
            <person name="Desiro A."/>
            <person name="Na H."/>
            <person name="Kennedy M."/>
            <person name="Barry K."/>
            <person name="Grigoriev I.V."/>
            <person name="Miller A.N."/>
            <person name="O'Donnell K."/>
            <person name="Stajich J.E."/>
            <person name="Bonito G."/>
        </authorList>
    </citation>
    <scope>NUCLEOTIDE SEQUENCE</scope>
    <source>
        <strain evidence="2">MES-2147</strain>
    </source>
</reference>
<organism evidence="2 3">
    <name type="scientific">Modicella reniformis</name>
    <dbReference type="NCBI Taxonomy" id="1440133"/>
    <lineage>
        <taxon>Eukaryota</taxon>
        <taxon>Fungi</taxon>
        <taxon>Fungi incertae sedis</taxon>
        <taxon>Mucoromycota</taxon>
        <taxon>Mortierellomycotina</taxon>
        <taxon>Mortierellomycetes</taxon>
        <taxon>Mortierellales</taxon>
        <taxon>Mortierellaceae</taxon>
        <taxon>Modicella</taxon>
    </lineage>
</organism>
<dbReference type="Proteomes" id="UP000749646">
    <property type="component" value="Unassembled WGS sequence"/>
</dbReference>
<feature type="region of interest" description="Disordered" evidence="1">
    <location>
        <begin position="1"/>
        <end position="80"/>
    </location>
</feature>
<proteinExistence type="predicted"/>
<evidence type="ECO:0000313" key="2">
    <source>
        <dbReference type="EMBL" id="KAF9925627.1"/>
    </source>
</evidence>
<feature type="non-terminal residue" evidence="2">
    <location>
        <position position="109"/>
    </location>
</feature>
<feature type="compositionally biased region" description="Basic and acidic residues" evidence="1">
    <location>
        <begin position="45"/>
        <end position="58"/>
    </location>
</feature>
<feature type="compositionally biased region" description="Acidic residues" evidence="1">
    <location>
        <begin position="14"/>
        <end position="24"/>
    </location>
</feature>
<evidence type="ECO:0000313" key="3">
    <source>
        <dbReference type="Proteomes" id="UP000749646"/>
    </source>
</evidence>
<comment type="caution">
    <text evidence="2">The sequence shown here is derived from an EMBL/GenBank/DDBJ whole genome shotgun (WGS) entry which is preliminary data.</text>
</comment>
<dbReference type="AlphaFoldDB" id="A0A9P6IM70"/>
<sequence>MKDGLVIPQPIFVNDDDNSGEDDAMVERYIVDTRENGVRGSKKRSREEDLQEQRHEEELQQQQSDVPVAPSKSWVSLTGQRRNKRRLLASHRKMASVRDFFAESSPSVL</sequence>
<protein>
    <submittedName>
        <fullName evidence="2">Uncharacterized protein</fullName>
    </submittedName>
</protein>
<dbReference type="EMBL" id="JAAAHW010010470">
    <property type="protein sequence ID" value="KAF9925627.1"/>
    <property type="molecule type" value="Genomic_DNA"/>
</dbReference>
<name>A0A9P6IM70_9FUNG</name>
<evidence type="ECO:0000256" key="1">
    <source>
        <dbReference type="SAM" id="MobiDB-lite"/>
    </source>
</evidence>
<feature type="compositionally biased region" description="Basic and acidic residues" evidence="1">
    <location>
        <begin position="25"/>
        <end position="37"/>
    </location>
</feature>
<dbReference type="OrthoDB" id="5573898at2759"/>